<evidence type="ECO:0000259" key="6">
    <source>
        <dbReference type="Pfam" id="PF05201"/>
    </source>
</evidence>
<comment type="catalytic activity">
    <reaction evidence="4">
        <text>(S)-4-amino-5-oxopentanoate + tRNA(Glu) + NADP(+) = L-glutamyl-tRNA(Glu) + NADPH + H(+)</text>
        <dbReference type="Rhea" id="RHEA:12344"/>
        <dbReference type="Rhea" id="RHEA-COMP:9663"/>
        <dbReference type="Rhea" id="RHEA-COMP:9680"/>
        <dbReference type="ChEBI" id="CHEBI:15378"/>
        <dbReference type="ChEBI" id="CHEBI:57501"/>
        <dbReference type="ChEBI" id="CHEBI:57783"/>
        <dbReference type="ChEBI" id="CHEBI:58349"/>
        <dbReference type="ChEBI" id="CHEBI:78442"/>
        <dbReference type="ChEBI" id="CHEBI:78520"/>
        <dbReference type="EC" id="1.2.1.70"/>
    </reaction>
</comment>
<feature type="domain" description="Glutamyl-tRNA reductase N-terminal" evidence="6">
    <location>
        <begin position="14"/>
        <end position="159"/>
    </location>
</feature>
<organism evidence="7 8">
    <name type="scientific">Flavihumibacter fluminis</name>
    <dbReference type="NCBI Taxonomy" id="2909236"/>
    <lineage>
        <taxon>Bacteria</taxon>
        <taxon>Pseudomonadati</taxon>
        <taxon>Bacteroidota</taxon>
        <taxon>Chitinophagia</taxon>
        <taxon>Chitinophagales</taxon>
        <taxon>Chitinophagaceae</taxon>
        <taxon>Flavihumibacter</taxon>
    </lineage>
</organism>
<dbReference type="InterPro" id="IPR000343">
    <property type="entry name" value="4pyrrol_synth_GluRdtase"/>
</dbReference>
<gene>
    <name evidence="4 7" type="primary">hemA</name>
    <name evidence="7" type="ORF">L0U88_17780</name>
</gene>
<feature type="binding site" evidence="4">
    <location>
        <begin position="117"/>
        <end position="119"/>
    </location>
    <ligand>
        <name>substrate</name>
    </ligand>
</feature>
<feature type="active site" description="Nucleophile" evidence="4">
    <location>
        <position position="57"/>
    </location>
</feature>
<dbReference type="InterPro" id="IPR036291">
    <property type="entry name" value="NAD(P)-bd_dom_sf"/>
</dbReference>
<dbReference type="EMBL" id="JAKEVY010000005">
    <property type="protein sequence ID" value="MCF1716496.1"/>
    <property type="molecule type" value="Genomic_DNA"/>
</dbReference>
<feature type="binding site" evidence="4">
    <location>
        <position position="123"/>
    </location>
    <ligand>
        <name>substrate</name>
    </ligand>
</feature>
<feature type="binding site" evidence="4">
    <location>
        <position position="112"/>
    </location>
    <ligand>
        <name>substrate</name>
    </ligand>
</feature>
<evidence type="ECO:0000259" key="5">
    <source>
        <dbReference type="Pfam" id="PF01488"/>
    </source>
</evidence>
<dbReference type="CDD" id="cd05213">
    <property type="entry name" value="NAD_bind_Glutamyl_tRNA_reduct"/>
    <property type="match status" value="1"/>
</dbReference>
<comment type="miscellaneous">
    <text evidence="4">During catalysis, the active site Cys acts as a nucleophile attacking the alpha-carbonyl group of tRNA-bound glutamate with the formation of a thioester intermediate between enzyme and glutamate, and the concomitant release of tRNA(Glu). The thioester intermediate is finally reduced by direct hydride transfer from NADPH, to form the product GSA.</text>
</comment>
<dbReference type="GO" id="GO:0008883">
    <property type="term" value="F:glutamyl-tRNA reductase activity"/>
    <property type="evidence" value="ECO:0007669"/>
    <property type="project" value="UniProtKB-EC"/>
</dbReference>
<feature type="binding site" evidence="4">
    <location>
        <begin position="192"/>
        <end position="197"/>
    </location>
    <ligand>
        <name>NADP(+)</name>
        <dbReference type="ChEBI" id="CHEBI:58349"/>
    </ligand>
</feature>
<sequence length="417" mass="46483">MGDYPKDLQHFFVVGLSYKKSDSAVRSRFAISQEQYDWILEQANARGIAELFVLSTCNRTEIYAIAPELDALITLICEATGQSEEEFKQFAYLYRAENAVQHLFQVAAGLDSQILGDYEIVGQIKIAIKYAKEKAAIGPFIERLFNQVLATSKLIKNQTALSSGSVSVSFAAIQYLKDRVPDVANKSVLLIGTGKIGRNTCKNLIDYLGCTNITLMNRTHEKAEKLAKELDLAALPASFLAQTVADTDIIIVASNAAEAIIRPEHLKPGTEQWIIDLSIPNNVAPEVSEVDGKELLNVDQLSRMKDETLLKRQAEVPKALVLIAEQSGEFYDWCKMRKQLAVLGQVKLKLEEIHVNTLSADTQHPQWFYTTTFANTEEAATRIQKVLNTMAAKMRVKNQRGCHYLEAINDFMAFGAN</sequence>
<accession>A0ABS9BLB7</accession>
<dbReference type="InterPro" id="IPR015895">
    <property type="entry name" value="4pyrrol_synth_GluRdtase_N"/>
</dbReference>
<comment type="function">
    <text evidence="4">Catalyzes the NADPH-dependent reduction of glutamyl-tRNA(Glu) to glutamate 1-semialdehyde (GSA).</text>
</comment>
<dbReference type="EC" id="1.2.1.70" evidence="4"/>
<dbReference type="Proteomes" id="UP001200145">
    <property type="component" value="Unassembled WGS sequence"/>
</dbReference>
<dbReference type="Gene3D" id="3.40.50.720">
    <property type="entry name" value="NAD(P)-binding Rossmann-like Domain"/>
    <property type="match status" value="1"/>
</dbReference>
<keyword evidence="8" id="KW-1185">Reference proteome</keyword>
<dbReference type="SUPFAM" id="SSF51735">
    <property type="entry name" value="NAD(P)-binding Rossmann-fold domains"/>
    <property type="match status" value="1"/>
</dbReference>
<evidence type="ECO:0000313" key="7">
    <source>
        <dbReference type="EMBL" id="MCF1716496.1"/>
    </source>
</evidence>
<dbReference type="InterPro" id="IPR018214">
    <property type="entry name" value="GluRdtase_CS"/>
</dbReference>
<dbReference type="SUPFAM" id="SSF69742">
    <property type="entry name" value="Glutamyl tRNA-reductase catalytic, N-terminal domain"/>
    <property type="match status" value="1"/>
</dbReference>
<dbReference type="InterPro" id="IPR006151">
    <property type="entry name" value="Shikm_DH/Glu-tRNA_Rdtase"/>
</dbReference>
<keyword evidence="1 4" id="KW-0521">NADP</keyword>
<feature type="site" description="Important for activity" evidence="4">
    <location>
        <position position="102"/>
    </location>
</feature>
<evidence type="ECO:0000256" key="1">
    <source>
        <dbReference type="ARBA" id="ARBA00022857"/>
    </source>
</evidence>
<proteinExistence type="inferred from homology"/>
<comment type="caution">
    <text evidence="7">The sequence shown here is derived from an EMBL/GenBank/DDBJ whole genome shotgun (WGS) entry which is preliminary data.</text>
</comment>
<comment type="domain">
    <text evidence="4">Possesses an unusual extended V-shaped dimeric structure with each monomer consisting of three distinct domains arranged along a curved 'spinal' alpha-helix. The N-terminal catalytic domain specifically recognizes the glutamate moiety of the substrate. The second domain is the NADPH-binding domain, and the third C-terminal domain is responsible for dimerization.</text>
</comment>
<feature type="binding site" evidence="4">
    <location>
        <begin position="56"/>
        <end position="59"/>
    </location>
    <ligand>
        <name>substrate</name>
    </ligand>
</feature>
<comment type="pathway">
    <text evidence="4">Porphyrin-containing compound metabolism; protoporphyrin-IX biosynthesis; 5-aminolevulinate from L-glutamyl-tRNA(Glu): step 1/2.</text>
</comment>
<dbReference type="InterPro" id="IPR036343">
    <property type="entry name" value="GluRdtase_N_sf"/>
</dbReference>
<keyword evidence="2 4" id="KW-0560">Oxidoreductase</keyword>
<feature type="domain" description="Quinate/shikimate 5-dehydrogenase/glutamyl-tRNA reductase" evidence="5">
    <location>
        <begin position="177"/>
        <end position="303"/>
    </location>
</feature>
<reference evidence="7 8" key="1">
    <citation type="submission" date="2022-01" db="EMBL/GenBank/DDBJ databases">
        <title>Flavihumibacter sp. nov., isolated from sediment of a river.</title>
        <authorList>
            <person name="Liu H."/>
        </authorList>
    </citation>
    <scope>NUCLEOTIDE SEQUENCE [LARGE SCALE GENOMIC DNA]</scope>
    <source>
        <strain evidence="7 8">RY-1</strain>
    </source>
</reference>
<dbReference type="PANTHER" id="PTHR43013:SF1">
    <property type="entry name" value="GLUTAMYL-TRNA REDUCTASE"/>
    <property type="match status" value="1"/>
</dbReference>
<dbReference type="PIRSF" id="PIRSF000445">
    <property type="entry name" value="4pyrrol_synth_GluRdtase"/>
    <property type="match status" value="1"/>
</dbReference>
<comment type="subunit">
    <text evidence="4">Homodimer.</text>
</comment>
<dbReference type="NCBIfam" id="TIGR01035">
    <property type="entry name" value="hemA"/>
    <property type="match status" value="1"/>
</dbReference>
<evidence type="ECO:0000256" key="3">
    <source>
        <dbReference type="ARBA" id="ARBA00023244"/>
    </source>
</evidence>
<evidence type="ECO:0000256" key="4">
    <source>
        <dbReference type="HAMAP-Rule" id="MF_00087"/>
    </source>
</evidence>
<evidence type="ECO:0000313" key="8">
    <source>
        <dbReference type="Proteomes" id="UP001200145"/>
    </source>
</evidence>
<protein>
    <recommendedName>
        <fullName evidence="4">Glutamyl-tRNA reductase</fullName>
        <shortName evidence="4">GluTR</shortName>
        <ecNumber evidence="4">1.2.1.70</ecNumber>
    </recommendedName>
</protein>
<comment type="similarity">
    <text evidence="4">Belongs to the glutamyl-tRNA reductase family.</text>
</comment>
<dbReference type="Pfam" id="PF05201">
    <property type="entry name" value="GlutR_N"/>
    <property type="match status" value="1"/>
</dbReference>
<name>A0ABS9BLB7_9BACT</name>
<evidence type="ECO:0000256" key="2">
    <source>
        <dbReference type="ARBA" id="ARBA00023002"/>
    </source>
</evidence>
<dbReference type="Gene3D" id="3.30.460.30">
    <property type="entry name" value="Glutamyl-tRNA reductase, N-terminal domain"/>
    <property type="match status" value="1"/>
</dbReference>
<dbReference type="RefSeq" id="WP_234867755.1">
    <property type="nucleotide sequence ID" value="NZ_JAKEVY010000005.1"/>
</dbReference>
<keyword evidence="3 4" id="KW-0627">Porphyrin biosynthesis</keyword>
<dbReference type="PROSITE" id="PS00747">
    <property type="entry name" value="GLUTR"/>
    <property type="match status" value="1"/>
</dbReference>
<dbReference type="HAMAP" id="MF_00087">
    <property type="entry name" value="Glu_tRNA_reductase"/>
    <property type="match status" value="1"/>
</dbReference>
<dbReference type="PANTHER" id="PTHR43013">
    <property type="entry name" value="GLUTAMYL-TRNA REDUCTASE"/>
    <property type="match status" value="1"/>
</dbReference>
<dbReference type="Pfam" id="PF01488">
    <property type="entry name" value="Shikimate_DH"/>
    <property type="match status" value="1"/>
</dbReference>